<evidence type="ECO:0000259" key="1">
    <source>
        <dbReference type="PROSITE" id="PS51352"/>
    </source>
</evidence>
<dbReference type="PROSITE" id="PS51352">
    <property type="entry name" value="THIOREDOXIN_2"/>
    <property type="match status" value="1"/>
</dbReference>
<organism evidence="2 3">
    <name type="scientific">Niastella populi</name>
    <dbReference type="NCBI Taxonomy" id="550983"/>
    <lineage>
        <taxon>Bacteria</taxon>
        <taxon>Pseudomonadati</taxon>
        <taxon>Bacteroidota</taxon>
        <taxon>Chitinophagia</taxon>
        <taxon>Chitinophagales</taxon>
        <taxon>Chitinophagaceae</taxon>
        <taxon>Niastella</taxon>
    </lineage>
</organism>
<dbReference type="AlphaFoldDB" id="A0A1V9FXF4"/>
<evidence type="ECO:0000313" key="3">
    <source>
        <dbReference type="Proteomes" id="UP000192276"/>
    </source>
</evidence>
<dbReference type="STRING" id="550983.A4R26_17755"/>
<dbReference type="OrthoDB" id="9809746at2"/>
<feature type="domain" description="Thioredoxin" evidence="1">
    <location>
        <begin position="9"/>
        <end position="165"/>
    </location>
</feature>
<reference evidence="3" key="1">
    <citation type="submission" date="2016-04" db="EMBL/GenBank/DDBJ databases">
        <authorList>
            <person name="Chen L."/>
            <person name="Zhuang W."/>
            <person name="Wang G."/>
        </authorList>
    </citation>
    <scope>NUCLEOTIDE SEQUENCE [LARGE SCALE GENOMIC DNA]</scope>
    <source>
        <strain evidence="3">208</strain>
    </source>
</reference>
<dbReference type="GO" id="GO:0016209">
    <property type="term" value="F:antioxidant activity"/>
    <property type="evidence" value="ECO:0007669"/>
    <property type="project" value="InterPro"/>
</dbReference>
<accession>A0A1V9FXF4</accession>
<dbReference type="CDD" id="cd02969">
    <property type="entry name" value="PRX_like1"/>
    <property type="match status" value="1"/>
</dbReference>
<keyword evidence="3" id="KW-1185">Reference proteome</keyword>
<evidence type="ECO:0000313" key="2">
    <source>
        <dbReference type="EMBL" id="OQP63022.1"/>
    </source>
</evidence>
<protein>
    <submittedName>
        <fullName evidence="2">Alkyl hydroperoxide reductase</fullName>
    </submittedName>
</protein>
<dbReference type="GO" id="GO:0016491">
    <property type="term" value="F:oxidoreductase activity"/>
    <property type="evidence" value="ECO:0007669"/>
    <property type="project" value="InterPro"/>
</dbReference>
<sequence length="186" mass="20357">MARTPSVMIPLGKKAPGFTLYDTVSGNNLSLQKLKGTTGTVIMFICNHCPFVKHVNAQLVQLGNDYKNKGVSFIAISSNDVAGYPQDGPEQMKLVAEELKYPFPYLYDATQDVAKAYQAACTPDFFIFDGNLSLAYRGQLDDSRPGNEKPVTGADIRNALDHLVAGKPVPEDQKPSIGCNIKWRES</sequence>
<dbReference type="InterPro" id="IPR000866">
    <property type="entry name" value="AhpC/TSA"/>
</dbReference>
<dbReference type="InterPro" id="IPR036249">
    <property type="entry name" value="Thioredoxin-like_sf"/>
</dbReference>
<dbReference type="Proteomes" id="UP000192276">
    <property type="component" value="Unassembled WGS sequence"/>
</dbReference>
<proteinExistence type="predicted"/>
<dbReference type="InterPro" id="IPR013766">
    <property type="entry name" value="Thioredoxin_domain"/>
</dbReference>
<dbReference type="RefSeq" id="WP_081163904.1">
    <property type="nucleotide sequence ID" value="NZ_LWBP01000112.1"/>
</dbReference>
<dbReference type="Gene3D" id="3.40.30.10">
    <property type="entry name" value="Glutaredoxin"/>
    <property type="match status" value="1"/>
</dbReference>
<dbReference type="EMBL" id="LWBP01000112">
    <property type="protein sequence ID" value="OQP63022.1"/>
    <property type="molecule type" value="Genomic_DNA"/>
</dbReference>
<dbReference type="SUPFAM" id="SSF52833">
    <property type="entry name" value="Thioredoxin-like"/>
    <property type="match status" value="1"/>
</dbReference>
<dbReference type="PANTHER" id="PTHR43640:SF1">
    <property type="entry name" value="THIOREDOXIN-DEPENDENT PEROXIREDOXIN"/>
    <property type="match status" value="1"/>
</dbReference>
<name>A0A1V9FXF4_9BACT</name>
<dbReference type="InterPro" id="IPR047262">
    <property type="entry name" value="PRX-like1"/>
</dbReference>
<comment type="caution">
    <text evidence="2">The sequence shown here is derived from an EMBL/GenBank/DDBJ whole genome shotgun (WGS) entry which is preliminary data.</text>
</comment>
<dbReference type="Pfam" id="PF00578">
    <property type="entry name" value="AhpC-TSA"/>
    <property type="match status" value="1"/>
</dbReference>
<dbReference type="PANTHER" id="PTHR43640">
    <property type="entry name" value="OS07G0260300 PROTEIN"/>
    <property type="match status" value="1"/>
</dbReference>
<gene>
    <name evidence="2" type="ORF">A4R26_17755</name>
</gene>